<dbReference type="Pfam" id="PF00041">
    <property type="entry name" value="fn3"/>
    <property type="match status" value="2"/>
</dbReference>
<dbReference type="InterPro" id="IPR036116">
    <property type="entry name" value="FN3_sf"/>
</dbReference>
<evidence type="ECO:0000259" key="5">
    <source>
        <dbReference type="PROSITE" id="PS50853"/>
    </source>
</evidence>
<dbReference type="PROSITE" id="PS50853">
    <property type="entry name" value="FN3"/>
    <property type="match status" value="2"/>
</dbReference>
<keyword evidence="3" id="KW-0812">Transmembrane</keyword>
<evidence type="ECO:0000256" key="3">
    <source>
        <dbReference type="SAM" id="Phobius"/>
    </source>
</evidence>
<dbReference type="Proteomes" id="UP000749559">
    <property type="component" value="Unassembled WGS sequence"/>
</dbReference>
<feature type="chain" id="PRO_5035753486" description="Fibronectin type-III domain-containing protein" evidence="4">
    <location>
        <begin position="21"/>
        <end position="409"/>
    </location>
</feature>
<dbReference type="SMART" id="SM00060">
    <property type="entry name" value="FN3"/>
    <property type="match status" value="2"/>
</dbReference>
<keyword evidence="3" id="KW-0472">Membrane</keyword>
<dbReference type="Gene3D" id="2.60.40.10">
    <property type="entry name" value="Immunoglobulins"/>
    <property type="match status" value="2"/>
</dbReference>
<evidence type="ECO:0000256" key="2">
    <source>
        <dbReference type="SAM" id="MobiDB-lite"/>
    </source>
</evidence>
<protein>
    <recommendedName>
        <fullName evidence="5">Fibronectin type-III domain-containing protein</fullName>
    </recommendedName>
</protein>
<dbReference type="InterPro" id="IPR013783">
    <property type="entry name" value="Ig-like_fold"/>
</dbReference>
<feature type="domain" description="Fibronectin type-III" evidence="5">
    <location>
        <begin position="124"/>
        <end position="220"/>
    </location>
</feature>
<dbReference type="AlphaFoldDB" id="A0A8S4Q4G5"/>
<gene>
    <name evidence="6" type="ORF">OFUS_LOCUS25212</name>
</gene>
<dbReference type="InterPro" id="IPR050991">
    <property type="entry name" value="ECM_Regulatory_Proteins"/>
</dbReference>
<comment type="caution">
    <text evidence="6">The sequence shown here is derived from an EMBL/GenBank/DDBJ whole genome shotgun (WGS) entry which is preliminary data.</text>
</comment>
<proteinExistence type="predicted"/>
<dbReference type="PANTHER" id="PTHR46708:SF2">
    <property type="entry name" value="FIBRONECTIN TYPE-III DOMAIN-CONTAINING PROTEIN"/>
    <property type="match status" value="1"/>
</dbReference>
<keyword evidence="3" id="KW-1133">Transmembrane helix</keyword>
<evidence type="ECO:0000256" key="1">
    <source>
        <dbReference type="ARBA" id="ARBA00022737"/>
    </source>
</evidence>
<dbReference type="OrthoDB" id="5983454at2759"/>
<dbReference type="InterPro" id="IPR003961">
    <property type="entry name" value="FN3_dom"/>
</dbReference>
<keyword evidence="7" id="KW-1185">Reference proteome</keyword>
<evidence type="ECO:0000256" key="4">
    <source>
        <dbReference type="SAM" id="SignalP"/>
    </source>
</evidence>
<evidence type="ECO:0000313" key="7">
    <source>
        <dbReference type="Proteomes" id="UP000749559"/>
    </source>
</evidence>
<keyword evidence="1" id="KW-0677">Repeat</keyword>
<evidence type="ECO:0000313" key="6">
    <source>
        <dbReference type="EMBL" id="CAH1801421.1"/>
    </source>
</evidence>
<keyword evidence="4" id="KW-0732">Signal</keyword>
<accession>A0A8S4Q4G5</accession>
<sequence length="409" mass="44170">MSPTVFAVFCVLVAVHNANGAVYTPSNLVVNVISSTVLVINWDADPTDTGGATTGYRIYMDRLDNRGTTNWVPANVEQLVRQYTISGVGIYGEYNVSVLAVSADGDGPKVSSVVQTLAEEPGRGPQNITGVPDYYWIAVEWESVDPSYSYGTITGWQISYELAYHGDPTTFSAASNVMTANITGLIPNKWYIIQVAGINAIGVGLTSSTWVLTLGGTLEPATAAPEDSIPCYNLLPPTLVFDWVEMPCWIYFIIICSLFFFCLLFGVAMCAMCCKTPAGGKGDSPVVVVQSTPAQQNWGMIRQGINNKTIHQSIAEEDDQGILPGGVEEEIIDENNELPGENTELGRESTKLTRQNTKMGDDGILQVAVDEESIVVETEDKINSSRQSLTSARKKSSVSPAPQDLTEIV</sequence>
<feature type="domain" description="Fibronectin type-III" evidence="5">
    <location>
        <begin position="24"/>
        <end position="121"/>
    </location>
</feature>
<organism evidence="6 7">
    <name type="scientific">Owenia fusiformis</name>
    <name type="common">Polychaete worm</name>
    <dbReference type="NCBI Taxonomy" id="6347"/>
    <lineage>
        <taxon>Eukaryota</taxon>
        <taxon>Metazoa</taxon>
        <taxon>Spiralia</taxon>
        <taxon>Lophotrochozoa</taxon>
        <taxon>Annelida</taxon>
        <taxon>Polychaeta</taxon>
        <taxon>Sedentaria</taxon>
        <taxon>Canalipalpata</taxon>
        <taxon>Sabellida</taxon>
        <taxon>Oweniida</taxon>
        <taxon>Oweniidae</taxon>
        <taxon>Owenia</taxon>
    </lineage>
</organism>
<feature type="transmembrane region" description="Helical" evidence="3">
    <location>
        <begin position="249"/>
        <end position="274"/>
    </location>
</feature>
<reference evidence="6" key="1">
    <citation type="submission" date="2022-03" db="EMBL/GenBank/DDBJ databases">
        <authorList>
            <person name="Martin C."/>
        </authorList>
    </citation>
    <scope>NUCLEOTIDE SEQUENCE</scope>
</reference>
<dbReference type="SUPFAM" id="SSF49265">
    <property type="entry name" value="Fibronectin type III"/>
    <property type="match status" value="1"/>
</dbReference>
<dbReference type="PANTHER" id="PTHR46708">
    <property type="entry name" value="TENASCIN"/>
    <property type="match status" value="1"/>
</dbReference>
<dbReference type="CDD" id="cd00063">
    <property type="entry name" value="FN3"/>
    <property type="match status" value="2"/>
</dbReference>
<name>A0A8S4Q4G5_OWEFU</name>
<feature type="region of interest" description="Disordered" evidence="2">
    <location>
        <begin position="338"/>
        <end position="358"/>
    </location>
</feature>
<feature type="region of interest" description="Disordered" evidence="2">
    <location>
        <begin position="380"/>
        <end position="409"/>
    </location>
</feature>
<feature type="signal peptide" evidence="4">
    <location>
        <begin position="1"/>
        <end position="20"/>
    </location>
</feature>
<dbReference type="EMBL" id="CAIIXF020000012">
    <property type="protein sequence ID" value="CAH1801421.1"/>
    <property type="molecule type" value="Genomic_DNA"/>
</dbReference>